<gene>
    <name evidence="2" type="ORF">CALCODRAFT_169402</name>
</gene>
<name>A0A165CGN2_9BASI</name>
<feature type="region of interest" description="Disordered" evidence="1">
    <location>
        <begin position="1"/>
        <end position="26"/>
    </location>
</feature>
<evidence type="ECO:0000313" key="3">
    <source>
        <dbReference type="Proteomes" id="UP000076842"/>
    </source>
</evidence>
<evidence type="ECO:0000256" key="1">
    <source>
        <dbReference type="SAM" id="MobiDB-lite"/>
    </source>
</evidence>
<dbReference type="AlphaFoldDB" id="A0A165CGN2"/>
<accession>A0A165CGN2</accession>
<reference evidence="2 3" key="1">
    <citation type="journal article" date="2016" name="Mol. Biol. Evol.">
        <title>Comparative Genomics of Early-Diverging Mushroom-Forming Fungi Provides Insights into the Origins of Lignocellulose Decay Capabilities.</title>
        <authorList>
            <person name="Nagy L.G."/>
            <person name="Riley R."/>
            <person name="Tritt A."/>
            <person name="Adam C."/>
            <person name="Daum C."/>
            <person name="Floudas D."/>
            <person name="Sun H."/>
            <person name="Yadav J.S."/>
            <person name="Pangilinan J."/>
            <person name="Larsson K.H."/>
            <person name="Matsuura K."/>
            <person name="Barry K."/>
            <person name="Labutti K."/>
            <person name="Kuo R."/>
            <person name="Ohm R.A."/>
            <person name="Bhattacharya S.S."/>
            <person name="Shirouzu T."/>
            <person name="Yoshinaga Y."/>
            <person name="Martin F.M."/>
            <person name="Grigoriev I.V."/>
            <person name="Hibbett D.S."/>
        </authorList>
    </citation>
    <scope>NUCLEOTIDE SEQUENCE [LARGE SCALE GENOMIC DNA]</scope>
    <source>
        <strain evidence="2 3">HHB12733</strain>
    </source>
</reference>
<sequence length="141" mass="15451">MEHAGGAGRTTRLCDAGMGGARTARPRSTPKRIIWYKRRLVACRSRDATCIAAVQGRCEHGCPATLVRPHRRMSVLRSPTLPSLDLVCLHLSGDPVLHLMVVQAVHHLAEDASGLLELLSPGRASSSRLRMRWLRPVHPGL</sequence>
<evidence type="ECO:0000313" key="2">
    <source>
        <dbReference type="EMBL" id="KZT50755.1"/>
    </source>
</evidence>
<protein>
    <submittedName>
        <fullName evidence="2">Uncharacterized protein</fullName>
    </submittedName>
</protein>
<dbReference type="Proteomes" id="UP000076842">
    <property type="component" value="Unassembled WGS sequence"/>
</dbReference>
<organism evidence="2 3">
    <name type="scientific">Calocera cornea HHB12733</name>
    <dbReference type="NCBI Taxonomy" id="1353952"/>
    <lineage>
        <taxon>Eukaryota</taxon>
        <taxon>Fungi</taxon>
        <taxon>Dikarya</taxon>
        <taxon>Basidiomycota</taxon>
        <taxon>Agaricomycotina</taxon>
        <taxon>Dacrymycetes</taxon>
        <taxon>Dacrymycetales</taxon>
        <taxon>Dacrymycetaceae</taxon>
        <taxon>Calocera</taxon>
    </lineage>
</organism>
<keyword evidence="3" id="KW-1185">Reference proteome</keyword>
<dbReference type="EMBL" id="KV424146">
    <property type="protein sequence ID" value="KZT50755.1"/>
    <property type="molecule type" value="Genomic_DNA"/>
</dbReference>
<dbReference type="InParanoid" id="A0A165CGN2"/>
<proteinExistence type="predicted"/>